<feature type="transmembrane region" description="Helical" evidence="7">
    <location>
        <begin position="581"/>
        <end position="602"/>
    </location>
</feature>
<feature type="transmembrane region" description="Helical" evidence="7">
    <location>
        <begin position="244"/>
        <end position="269"/>
    </location>
</feature>
<evidence type="ECO:0000256" key="1">
    <source>
        <dbReference type="ARBA" id="ARBA00004141"/>
    </source>
</evidence>
<feature type="compositionally biased region" description="Polar residues" evidence="6">
    <location>
        <begin position="347"/>
        <end position="372"/>
    </location>
</feature>
<comment type="subcellular location">
    <subcellularLocation>
        <location evidence="1">Membrane</location>
        <topology evidence="1">Multi-pass membrane protein</topology>
    </subcellularLocation>
</comment>
<evidence type="ECO:0000256" key="4">
    <source>
        <dbReference type="ARBA" id="ARBA00022989"/>
    </source>
</evidence>
<feature type="transmembrane region" description="Helical" evidence="7">
    <location>
        <begin position="447"/>
        <end position="465"/>
    </location>
</feature>
<evidence type="ECO:0008006" key="10">
    <source>
        <dbReference type="Google" id="ProtNLM"/>
    </source>
</evidence>
<dbReference type="SUPFAM" id="SSF103473">
    <property type="entry name" value="MFS general substrate transporter"/>
    <property type="match status" value="2"/>
</dbReference>
<comment type="caution">
    <text evidence="8">The sequence shown here is derived from an EMBL/GenBank/DDBJ whole genome shotgun (WGS) entry which is preliminary data.</text>
</comment>
<feature type="transmembrane region" description="Helical" evidence="7">
    <location>
        <begin position="96"/>
        <end position="115"/>
    </location>
</feature>
<dbReference type="InterPro" id="IPR018456">
    <property type="entry name" value="PTR2_symporter_CS"/>
</dbReference>
<proteinExistence type="inferred from homology"/>
<evidence type="ECO:0000256" key="2">
    <source>
        <dbReference type="ARBA" id="ARBA00005982"/>
    </source>
</evidence>
<keyword evidence="3 7" id="KW-0812">Transmembrane</keyword>
<reference evidence="8 9" key="1">
    <citation type="journal article" date="2019" name="Sci. Rep.">
        <title>Nanopore sequencing improves the draft genome of the human pathogenic amoeba Naegleria fowleri.</title>
        <authorList>
            <person name="Liechti N."/>
            <person name="Schurch N."/>
            <person name="Bruggmann R."/>
            <person name="Wittwer M."/>
        </authorList>
    </citation>
    <scope>NUCLEOTIDE SEQUENCE [LARGE SCALE GENOMIC DNA]</scope>
    <source>
        <strain evidence="8 9">ATCC 30894</strain>
    </source>
</reference>
<dbReference type="OrthoDB" id="8904098at2759"/>
<organism evidence="8 9">
    <name type="scientific">Naegleria fowleri</name>
    <name type="common">Brain eating amoeba</name>
    <dbReference type="NCBI Taxonomy" id="5763"/>
    <lineage>
        <taxon>Eukaryota</taxon>
        <taxon>Discoba</taxon>
        <taxon>Heterolobosea</taxon>
        <taxon>Tetramitia</taxon>
        <taxon>Eutetramitia</taxon>
        <taxon>Vahlkampfiidae</taxon>
        <taxon>Naegleria</taxon>
    </lineage>
</organism>
<dbReference type="VEuPathDB" id="AmoebaDB:NF0109770"/>
<dbReference type="Gene3D" id="1.20.1250.20">
    <property type="entry name" value="MFS general substrate transporter like domains"/>
    <property type="match status" value="1"/>
</dbReference>
<dbReference type="VEuPathDB" id="AmoebaDB:NfTy_054110"/>
<comment type="similarity">
    <text evidence="2">Belongs to the major facilitator superfamily. Proton-dependent oligopeptide transporter (POT/PTR) (TC 2.A.17) family.</text>
</comment>
<evidence type="ECO:0000313" key="9">
    <source>
        <dbReference type="Proteomes" id="UP000444721"/>
    </source>
</evidence>
<evidence type="ECO:0000256" key="7">
    <source>
        <dbReference type="SAM" id="Phobius"/>
    </source>
</evidence>
<protein>
    <recommendedName>
        <fullName evidence="10">Major facilitator superfamily (MFS) profile domain-containing protein</fullName>
    </recommendedName>
</protein>
<dbReference type="InterPro" id="IPR036259">
    <property type="entry name" value="MFS_trans_sf"/>
</dbReference>
<feature type="region of interest" description="Disordered" evidence="6">
    <location>
        <begin position="1"/>
        <end position="29"/>
    </location>
</feature>
<dbReference type="GeneID" id="68108827"/>
<feature type="transmembrane region" description="Helical" evidence="7">
    <location>
        <begin position="549"/>
        <end position="569"/>
    </location>
</feature>
<feature type="transmembrane region" description="Helical" evidence="7">
    <location>
        <begin position="206"/>
        <end position="224"/>
    </location>
</feature>
<dbReference type="PROSITE" id="PS01022">
    <property type="entry name" value="PTR2_1"/>
    <property type="match status" value="1"/>
</dbReference>
<feature type="transmembrane region" description="Helical" evidence="7">
    <location>
        <begin position="149"/>
        <end position="168"/>
    </location>
</feature>
<gene>
    <name evidence="8" type="ORF">FDP41_001609</name>
</gene>
<accession>A0A6A5BVG5</accession>
<feature type="transmembrane region" description="Helical" evidence="7">
    <location>
        <begin position="399"/>
        <end position="417"/>
    </location>
</feature>
<dbReference type="Pfam" id="PF00854">
    <property type="entry name" value="PTR2"/>
    <property type="match status" value="1"/>
</dbReference>
<evidence type="ECO:0000256" key="3">
    <source>
        <dbReference type="ARBA" id="ARBA00022692"/>
    </source>
</evidence>
<dbReference type="RefSeq" id="XP_044563979.1">
    <property type="nucleotide sequence ID" value="XM_044704712.1"/>
</dbReference>
<feature type="transmembrane region" description="Helical" evidence="7">
    <location>
        <begin position="275"/>
        <end position="295"/>
    </location>
</feature>
<feature type="transmembrane region" description="Helical" evidence="7">
    <location>
        <begin position="477"/>
        <end position="497"/>
    </location>
</feature>
<dbReference type="GO" id="GO:0016020">
    <property type="term" value="C:membrane"/>
    <property type="evidence" value="ECO:0007669"/>
    <property type="project" value="UniProtKB-SubCell"/>
</dbReference>
<dbReference type="Proteomes" id="UP000444721">
    <property type="component" value="Unassembled WGS sequence"/>
</dbReference>
<dbReference type="VEuPathDB" id="AmoebaDB:FDP41_001609"/>
<dbReference type="GO" id="GO:0022857">
    <property type="term" value="F:transmembrane transporter activity"/>
    <property type="evidence" value="ECO:0007669"/>
    <property type="project" value="InterPro"/>
</dbReference>
<evidence type="ECO:0000256" key="5">
    <source>
        <dbReference type="ARBA" id="ARBA00023136"/>
    </source>
</evidence>
<keyword evidence="9" id="KW-1185">Reference proteome</keyword>
<dbReference type="EMBL" id="VFQX01000027">
    <property type="protein sequence ID" value="KAF0979266.1"/>
    <property type="molecule type" value="Genomic_DNA"/>
</dbReference>
<keyword evidence="4 7" id="KW-1133">Transmembrane helix</keyword>
<dbReference type="InterPro" id="IPR000109">
    <property type="entry name" value="POT_fam"/>
</dbReference>
<keyword evidence="5 7" id="KW-0472">Membrane</keyword>
<feature type="transmembrane region" description="Helical" evidence="7">
    <location>
        <begin position="175"/>
        <end position="200"/>
    </location>
</feature>
<name>A0A6A5BVG5_NAEFO</name>
<sequence>MPVASSDDDFHHRHPHHHEEEFNDDTLNYSTTFRNDDDDVENKYHQTHIKIKTGEDHYSGNVDLKHDGIPSVESSDQVKAEVDIAEFSSSPPKRSLFRKIFIFIDYPIATWFIMIQELCERFAFYGFKTILSLYLSDFMKYNEDTSTTIVHAFIFFAYFTPLLGGFVADAFIGKFWTILIFSLIYCAGQIIVCVTAIEGVTGIPPHWWGIALGLSLVGLGTGAIKSNVSTFGGDQFREDQEELISSFFAIFYFSINLGSTVSSFVTPIIRTEFNYAIAFGVPAVLLIIATFVFAIGKCWYKTTKPTGLAKNPILKFLHVLFVALSFSFRQVRGGSDENSPIRREKSVASSLSSTPSNNQLEFTSENKTPTSQQEEEDEKHWIDRARVRFSYKEVYDAKCVWRVCITLLPITVFWSLFDQHSSRFVYQAKLMNRKIGSFELGSDQITTLNPVLVIGLVIVFDRFVYKGINFFYSLTPLRKIGLGMIITSFSFICAAILEIFVRMYPHEIHVAWQIPQYVFLSVGEIFVSVTGLSFAYQESPKEMKSLMQAYYLLTVSVGNIIVVIVASIPTEQTPIKQVYEFLFFALLMLGGLVFHLVMANMYKYRAKAEAKPETVKNEKEAISVVTVTQYQAEE</sequence>
<dbReference type="OMA" id="QMMGVWF"/>
<evidence type="ECO:0000256" key="6">
    <source>
        <dbReference type="SAM" id="MobiDB-lite"/>
    </source>
</evidence>
<evidence type="ECO:0000313" key="8">
    <source>
        <dbReference type="EMBL" id="KAF0979266.1"/>
    </source>
</evidence>
<dbReference type="GO" id="GO:0006857">
    <property type="term" value="P:oligopeptide transport"/>
    <property type="evidence" value="ECO:0007669"/>
    <property type="project" value="InterPro"/>
</dbReference>
<dbReference type="AlphaFoldDB" id="A0A6A5BVG5"/>
<dbReference type="PANTHER" id="PTHR11654">
    <property type="entry name" value="OLIGOPEPTIDE TRANSPORTER-RELATED"/>
    <property type="match status" value="1"/>
</dbReference>
<feature type="transmembrane region" description="Helical" evidence="7">
    <location>
        <begin position="517"/>
        <end position="537"/>
    </location>
</feature>
<feature type="region of interest" description="Disordered" evidence="6">
    <location>
        <begin position="332"/>
        <end position="379"/>
    </location>
</feature>